<feature type="domain" description="RRN7-type" evidence="10">
    <location>
        <begin position="3"/>
        <end position="34"/>
    </location>
</feature>
<evidence type="ECO:0000256" key="9">
    <source>
        <dbReference type="ARBA" id="ARBA00023242"/>
    </source>
</evidence>
<dbReference type="Proteomes" id="UP000182444">
    <property type="component" value="Chromosome 1B"/>
</dbReference>
<comment type="similarity">
    <text evidence="2">Belongs to the RRN7/TAF1B family.</text>
</comment>
<evidence type="ECO:0000313" key="15">
    <source>
        <dbReference type="Proteomes" id="UP000182444"/>
    </source>
</evidence>
<keyword evidence="5" id="KW-0862">Zinc</keyword>
<evidence type="ECO:0000256" key="2">
    <source>
        <dbReference type="ARBA" id="ARBA00006899"/>
    </source>
</evidence>
<dbReference type="VEuPathDB" id="FungiDB:YALI1_B30123g"/>
<comment type="subcellular location">
    <subcellularLocation>
        <location evidence="1">Nucleus</location>
        <location evidence="1">Nucleolus</location>
    </subcellularLocation>
</comment>
<accession>A0A1D8N8Z9</accession>
<dbReference type="InterPro" id="IPR033599">
    <property type="entry name" value="TAF1B/Rrn7"/>
</dbReference>
<evidence type="ECO:0000259" key="10">
    <source>
        <dbReference type="Pfam" id="PF11781"/>
    </source>
</evidence>
<reference evidence="13 15" key="1">
    <citation type="journal article" date="2016" name="PLoS ONE">
        <title>Sequence Assembly of Yarrowia lipolytica Strain W29/CLIB89 Shows Transposable Element Diversity.</title>
        <authorList>
            <person name="Magnan C."/>
            <person name="Yu J."/>
            <person name="Chang I."/>
            <person name="Jahn E."/>
            <person name="Kanomata Y."/>
            <person name="Wu J."/>
            <person name="Zeller M."/>
            <person name="Oakes M."/>
            <person name="Baldi P."/>
            <person name="Sandmeyer S."/>
        </authorList>
    </citation>
    <scope>NUCLEOTIDE SEQUENCE [LARGE SCALE GENOMIC DNA]</scope>
    <source>
        <strain evidence="13">CLIB89</strain>
        <strain evidence="15">CLIB89(W29)</strain>
    </source>
</reference>
<evidence type="ECO:0000256" key="6">
    <source>
        <dbReference type="ARBA" id="ARBA00023015"/>
    </source>
</evidence>
<dbReference type="InterPro" id="IPR048540">
    <property type="entry name" value="Rrn7_cyclin_N"/>
</dbReference>
<evidence type="ECO:0000256" key="8">
    <source>
        <dbReference type="ARBA" id="ARBA00023163"/>
    </source>
</evidence>
<evidence type="ECO:0000259" key="12">
    <source>
        <dbReference type="Pfam" id="PF20645"/>
    </source>
</evidence>
<evidence type="ECO:0000259" key="11">
    <source>
        <dbReference type="Pfam" id="PF20644"/>
    </source>
</evidence>
<dbReference type="Proteomes" id="UP000256601">
    <property type="component" value="Unassembled WGS sequence"/>
</dbReference>
<dbReference type="PANTHER" id="PTHR31576:SF2">
    <property type="entry name" value="TATA BOX-BINDING PROTEIN-ASSOCIATED FACTOR RNA POLYMERASE I SUBUNIT B"/>
    <property type="match status" value="1"/>
</dbReference>
<dbReference type="Pfam" id="PF11781">
    <property type="entry name" value="Zn_ribbon_RRN7"/>
    <property type="match status" value="1"/>
</dbReference>
<sequence>MNWEKGPVCGIDNCPSDLWRSAAGRTFCRYGHQRQDEYEYDNQDEGDLGGGRKVTIGSVSAMKDGEKEEQRWFGSRVYALRAQIFQEVLRFYTHWAMQKFDLDTDFEEVVKELWSVLIKYTDFGRSSYDLEGGVHSEPCDTGTSTPLLLSQKMAIEIMYLALVQVGYPISFIKILGWIMSGELPYDDVGARFTSKEARLHMSGSRSWCAWKKPPSSQSFGRGVLACAKALAREGVIISQPKIIPIMHTVEVLMLPLGIIDRTICLAKGCDIDEYCDMSTSGGFSSFMETASFVITAARIAYYKSWQSYDEDIKSPYWKLWSELAEIYFQDPLYTDEVDIPAWTDERYNEFLDIYHRSLMMNIEREPIPVQWKRVNDMFPLHTPSEEPLVTPTDLATILNEQVVPLPGPAPKEIESFKTTHKELFLQGPPLYMAVLESAAKAHNMSMRLVLKAVRETESMAWNNLRQKLNKKRRKERMATRLQECQKLENEKKSFT</sequence>
<dbReference type="InterPro" id="IPR048538">
    <property type="entry name" value="Rrn7_cyclin_C"/>
</dbReference>
<evidence type="ECO:0000256" key="1">
    <source>
        <dbReference type="ARBA" id="ARBA00004604"/>
    </source>
</evidence>
<dbReference type="InterPro" id="IPR021752">
    <property type="entry name" value="TF_Rrn7_Zf"/>
</dbReference>
<evidence type="ECO:0000256" key="7">
    <source>
        <dbReference type="ARBA" id="ARBA00023125"/>
    </source>
</evidence>
<evidence type="ECO:0000313" key="14">
    <source>
        <dbReference type="EMBL" id="RDW24337.1"/>
    </source>
</evidence>
<dbReference type="GO" id="GO:0008270">
    <property type="term" value="F:zinc ion binding"/>
    <property type="evidence" value="ECO:0007669"/>
    <property type="project" value="UniProtKB-KW"/>
</dbReference>
<dbReference type="GO" id="GO:0070860">
    <property type="term" value="C:RNA polymerase I core factor complex"/>
    <property type="evidence" value="ECO:0007669"/>
    <property type="project" value="InterPro"/>
</dbReference>
<evidence type="ECO:0000256" key="4">
    <source>
        <dbReference type="ARBA" id="ARBA00022771"/>
    </source>
</evidence>
<proteinExistence type="inferred from homology"/>
<name>A0A1D8N8Z9_YARLL</name>
<keyword evidence="7" id="KW-0238">DNA-binding</keyword>
<dbReference type="Pfam" id="PF20645">
    <property type="entry name" value="Rrn7_cyclin_C"/>
    <property type="match status" value="1"/>
</dbReference>
<keyword evidence="4" id="KW-0863">Zinc-finger</keyword>
<feature type="domain" description="Rrn7/TAF1B C-terminal cyclin" evidence="12">
    <location>
        <begin position="212"/>
        <end position="358"/>
    </location>
</feature>
<organism evidence="13 15">
    <name type="scientific">Yarrowia lipolytica</name>
    <name type="common">Candida lipolytica</name>
    <dbReference type="NCBI Taxonomy" id="4952"/>
    <lineage>
        <taxon>Eukaryota</taxon>
        <taxon>Fungi</taxon>
        <taxon>Dikarya</taxon>
        <taxon>Ascomycota</taxon>
        <taxon>Saccharomycotina</taxon>
        <taxon>Dipodascomycetes</taxon>
        <taxon>Dipodascales</taxon>
        <taxon>Dipodascales incertae sedis</taxon>
        <taxon>Yarrowia</taxon>
    </lineage>
</organism>
<protein>
    <submittedName>
        <fullName evidence="13">Uncharacterized protein</fullName>
    </submittedName>
</protein>
<dbReference type="GO" id="GO:0001164">
    <property type="term" value="F:RNA polymerase I core promoter sequence-specific DNA binding"/>
    <property type="evidence" value="ECO:0007669"/>
    <property type="project" value="InterPro"/>
</dbReference>
<feature type="domain" description="Rrn7/TAF1B N-terminal cyclin" evidence="11">
    <location>
        <begin position="85"/>
        <end position="185"/>
    </location>
</feature>
<dbReference type="Pfam" id="PF20644">
    <property type="entry name" value="Rrn7_cyclin_N"/>
    <property type="match status" value="1"/>
</dbReference>
<evidence type="ECO:0000256" key="5">
    <source>
        <dbReference type="ARBA" id="ARBA00022833"/>
    </source>
</evidence>
<keyword evidence="9" id="KW-0539">Nucleus</keyword>
<dbReference type="PANTHER" id="PTHR31576">
    <property type="entry name" value="TATA BOX-BINDING PROTEIN-ASSOCIATED FACTOR RNA POLYMERASE I SUBUNIT B"/>
    <property type="match status" value="1"/>
</dbReference>
<dbReference type="EMBL" id="CP017554">
    <property type="protein sequence ID" value="AOW02110.1"/>
    <property type="molecule type" value="Genomic_DNA"/>
</dbReference>
<keyword evidence="3" id="KW-0479">Metal-binding</keyword>
<dbReference type="GO" id="GO:0042790">
    <property type="term" value="P:nucleolar large rRNA transcription by RNA polymerase I"/>
    <property type="evidence" value="ECO:0007669"/>
    <property type="project" value="TreeGrafter"/>
</dbReference>
<dbReference type="eggNOG" id="ENOG502RYCI">
    <property type="taxonomic scope" value="Eukaryota"/>
</dbReference>
<evidence type="ECO:0000313" key="13">
    <source>
        <dbReference type="EMBL" id="AOW02110.1"/>
    </source>
</evidence>
<gene>
    <name evidence="14" type="ORF">B0I71DRAFT_134439</name>
    <name evidence="13" type="ORF">YALI1_B30123g</name>
</gene>
<keyword evidence="6" id="KW-0805">Transcription regulation</keyword>
<reference evidence="14 16" key="2">
    <citation type="submission" date="2018-07" db="EMBL/GenBank/DDBJ databases">
        <title>Draft Genome Assemblies for Five Robust Yarrowia lipolytica Strains Exhibiting High Lipid Production and Pentose Sugar Utilization and Sugar Alcohol Secretion from Undetoxified Lignocellulosic Biomass Hydrolysates.</title>
        <authorList>
            <consortium name="DOE Joint Genome Institute"/>
            <person name="Walker C."/>
            <person name="Ryu S."/>
            <person name="Na H."/>
            <person name="Zane M."/>
            <person name="LaButti K."/>
            <person name="Lipzen A."/>
            <person name="Haridas S."/>
            <person name="Barry K."/>
            <person name="Grigoriev I.V."/>
            <person name="Quarterman J."/>
            <person name="Slininger P."/>
            <person name="Dien B."/>
            <person name="Trinh C.T."/>
        </authorList>
    </citation>
    <scope>NUCLEOTIDE SEQUENCE [LARGE SCALE GENOMIC DNA]</scope>
    <source>
        <strain evidence="14 16">YB392</strain>
    </source>
</reference>
<evidence type="ECO:0000313" key="16">
    <source>
        <dbReference type="Proteomes" id="UP000256601"/>
    </source>
</evidence>
<evidence type="ECO:0000256" key="3">
    <source>
        <dbReference type="ARBA" id="ARBA00022723"/>
    </source>
</evidence>
<dbReference type="AlphaFoldDB" id="A0A1D8N8Z9"/>
<keyword evidence="8" id="KW-0804">Transcription</keyword>
<dbReference type="EMBL" id="KZ859038">
    <property type="protein sequence ID" value="RDW24337.1"/>
    <property type="molecule type" value="Genomic_DNA"/>
</dbReference>
<dbReference type="VEuPathDB" id="FungiDB:YALI0_B23210g"/>